<dbReference type="InterPro" id="IPR055849">
    <property type="entry name" value="DUF7426"/>
</dbReference>
<dbReference type="EMBL" id="CP009215">
    <property type="protein sequence ID" value="AIL96431.1"/>
    <property type="molecule type" value="Genomic_DNA"/>
</dbReference>
<name>A0A077HN67_9CORY</name>
<dbReference type="KEGG" id="cuv:CUREI_03185"/>
<proteinExistence type="predicted"/>
<dbReference type="EMBL" id="CP009216">
    <property type="protein sequence ID" value="AIL97836.1"/>
    <property type="molecule type" value="Genomic_DNA"/>
</dbReference>
<dbReference type="Proteomes" id="UP000028939">
    <property type="component" value="Plasmid unnamed"/>
</dbReference>
<organism evidence="3 4">
    <name type="scientific">Corynebacterium ureicelerivorans</name>
    <dbReference type="NCBI Taxonomy" id="401472"/>
    <lineage>
        <taxon>Bacteria</taxon>
        <taxon>Bacillati</taxon>
        <taxon>Actinomycetota</taxon>
        <taxon>Actinomycetes</taxon>
        <taxon>Mycobacteriales</taxon>
        <taxon>Corynebacteriaceae</taxon>
        <taxon>Corynebacterium</taxon>
    </lineage>
</organism>
<evidence type="ECO:0000259" key="1">
    <source>
        <dbReference type="Pfam" id="PF24201"/>
    </source>
</evidence>
<dbReference type="AlphaFoldDB" id="A0A077HN67"/>
<feature type="domain" description="DUF7426" evidence="1">
    <location>
        <begin position="7"/>
        <end position="171"/>
    </location>
</feature>
<dbReference type="Proteomes" id="UP000028939">
    <property type="component" value="Chromosome"/>
</dbReference>
<dbReference type="Pfam" id="PF24201">
    <property type="entry name" value="DUF7426"/>
    <property type="match status" value="1"/>
</dbReference>
<evidence type="ECO:0000313" key="2">
    <source>
        <dbReference type="EMBL" id="AIL96431.1"/>
    </source>
</evidence>
<keyword evidence="3" id="KW-0614">Plasmid</keyword>
<gene>
    <name evidence="2" type="ORF">CUREI_03185</name>
    <name evidence="3" type="ORF">CUREI_11715</name>
</gene>
<geneLocation type="plasmid" evidence="3">
    <name>unnamed</name>
</geneLocation>
<evidence type="ECO:0000313" key="4">
    <source>
        <dbReference type="Proteomes" id="UP000028939"/>
    </source>
</evidence>
<keyword evidence="4" id="KW-1185">Reference proteome</keyword>
<dbReference type="KEGG" id="cuv:CUREI_11715"/>
<accession>A0A077HN67</accession>
<evidence type="ECO:0000313" key="3">
    <source>
        <dbReference type="EMBL" id="AIL97836.1"/>
    </source>
</evidence>
<dbReference type="RefSeq" id="WP_038610299.1">
    <property type="nucleotide sequence ID" value="NZ_CP009215.1"/>
</dbReference>
<dbReference type="HOGENOM" id="CLU_1508198_0_0_11"/>
<sequence>MAIDLGDLKQYNAEQGLKFEWAGRSYHVQADVEHGLGFHATHHEMDTKREELREKIRSTDAEESKAAADKLRSLNRFGTFELMAPMFGSTFHYPTKTKGARFTGGILAELQENGMDWGTLERIVTTLYLMMVNSEAVAQEYMKTGKLEQAVAVVAAREKSETDALATQQAPGATSGND</sequence>
<protein>
    <recommendedName>
        <fullName evidence="1">DUF7426 domain-containing protein</fullName>
    </recommendedName>
</protein>
<reference evidence="3 4" key="1">
    <citation type="submission" date="2014-08" db="EMBL/GenBank/DDBJ databases">
        <title>Complete genome sequence of Corynebacterium ureicelerivorans DSM 45051, a lipophilic and urea-splitting isolate from a blood culture of a septicaemia patient.</title>
        <authorList>
            <person name="Tippelt A."/>
            <person name="Albersmeier A."/>
            <person name="Brinkrolf K."/>
            <person name="Ruckert C."/>
            <person name="Tauch A."/>
        </authorList>
    </citation>
    <scope>NUCLEOTIDE SEQUENCE [LARGE SCALE GENOMIC DNA]</scope>
    <source>
        <strain evidence="3 4">IMMIB RIV-2301</strain>
        <plasmid evidence="4">Plasmid unnamed</plasmid>
        <plasmid evidence="3">unnamed</plasmid>
    </source>
</reference>